<evidence type="ECO:0000313" key="2">
    <source>
        <dbReference type="Proteomes" id="UP001632037"/>
    </source>
</evidence>
<protein>
    <submittedName>
        <fullName evidence="1">Uncharacterized protein</fullName>
    </submittedName>
</protein>
<organism evidence="1 2">
    <name type="scientific">Phytophthora oleae</name>
    <dbReference type="NCBI Taxonomy" id="2107226"/>
    <lineage>
        <taxon>Eukaryota</taxon>
        <taxon>Sar</taxon>
        <taxon>Stramenopiles</taxon>
        <taxon>Oomycota</taxon>
        <taxon>Peronosporomycetes</taxon>
        <taxon>Peronosporales</taxon>
        <taxon>Peronosporaceae</taxon>
        <taxon>Phytophthora</taxon>
    </lineage>
</organism>
<dbReference type="EMBL" id="JBIMZQ010000054">
    <property type="protein sequence ID" value="KAL3658498.1"/>
    <property type="molecule type" value="Genomic_DNA"/>
</dbReference>
<dbReference type="Proteomes" id="UP001632037">
    <property type="component" value="Unassembled WGS sequence"/>
</dbReference>
<evidence type="ECO:0000313" key="1">
    <source>
        <dbReference type="EMBL" id="KAL3658498.1"/>
    </source>
</evidence>
<dbReference type="AlphaFoldDB" id="A0ABD3EVE2"/>
<accession>A0ABD3EVE2</accession>
<sequence length="61" mass="6928">MDDNARFVADLFVETLNTGEYKESYVGKKVVIVPQLHTEILAWEKLVADGIVNRNKLSSYV</sequence>
<comment type="caution">
    <text evidence="1">The sequence shown here is derived from an EMBL/GenBank/DDBJ whole genome shotgun (WGS) entry which is preliminary data.</text>
</comment>
<name>A0ABD3EVE2_9STRA</name>
<gene>
    <name evidence="1" type="ORF">V7S43_016630</name>
</gene>
<reference evidence="1 2" key="1">
    <citation type="submission" date="2024-09" db="EMBL/GenBank/DDBJ databases">
        <title>Genome sequencing and assembly of Phytophthora oleae, isolate VK10A, causative agent of rot of olive drupes.</title>
        <authorList>
            <person name="Conti Taguali S."/>
            <person name="Riolo M."/>
            <person name="La Spada F."/>
            <person name="Cacciola S.O."/>
            <person name="Dionisio G."/>
        </authorList>
    </citation>
    <scope>NUCLEOTIDE SEQUENCE [LARGE SCALE GENOMIC DNA]</scope>
    <source>
        <strain evidence="1 2">VK10A</strain>
    </source>
</reference>
<keyword evidence="2" id="KW-1185">Reference proteome</keyword>
<proteinExistence type="predicted"/>